<dbReference type="EMBL" id="CVQH01026638">
    <property type="protein sequence ID" value="CRK40934.1"/>
    <property type="molecule type" value="Genomic_DNA"/>
</dbReference>
<name>A0A0G4N3L4_VERLO</name>
<evidence type="ECO:0000313" key="1">
    <source>
        <dbReference type="EMBL" id="CRK40934.1"/>
    </source>
</evidence>
<reference evidence="1 2" key="1">
    <citation type="submission" date="2015-05" db="EMBL/GenBank/DDBJ databases">
        <authorList>
            <person name="Wang D.B."/>
            <person name="Wang M."/>
        </authorList>
    </citation>
    <scope>NUCLEOTIDE SEQUENCE [LARGE SCALE GENOMIC DNA]</scope>
    <source>
        <strain evidence="1">VL1</strain>
    </source>
</reference>
<gene>
    <name evidence="1" type="ORF">BN1708_008385</name>
</gene>
<dbReference type="Proteomes" id="UP000044602">
    <property type="component" value="Unassembled WGS sequence"/>
</dbReference>
<dbReference type="AlphaFoldDB" id="A0A0G4N3L4"/>
<organism evidence="1 2">
    <name type="scientific">Verticillium longisporum</name>
    <name type="common">Verticillium dahliae var. longisporum</name>
    <dbReference type="NCBI Taxonomy" id="100787"/>
    <lineage>
        <taxon>Eukaryota</taxon>
        <taxon>Fungi</taxon>
        <taxon>Dikarya</taxon>
        <taxon>Ascomycota</taxon>
        <taxon>Pezizomycotina</taxon>
        <taxon>Sordariomycetes</taxon>
        <taxon>Hypocreomycetidae</taxon>
        <taxon>Glomerellales</taxon>
        <taxon>Plectosphaerellaceae</taxon>
        <taxon>Verticillium</taxon>
    </lineage>
</organism>
<dbReference type="STRING" id="100787.A0A0G4N3L4"/>
<accession>A0A0G4N3L4</accession>
<evidence type="ECO:0008006" key="3">
    <source>
        <dbReference type="Google" id="ProtNLM"/>
    </source>
</evidence>
<sequence>MDGISAKPCMRHLTNQAFELGSAVTWMQESAVDISMLALILLVACRSLAKLQHSNVYDPIALRYKVQCLHHLNLALSHEGSDISDMTITKTLVLASEEVGVHMRHHFIDLRINEYRSFLETRPLQINIFRPLYT</sequence>
<protein>
    <recommendedName>
        <fullName evidence="3">Transcription factor domain-containing protein</fullName>
    </recommendedName>
</protein>
<evidence type="ECO:0000313" key="2">
    <source>
        <dbReference type="Proteomes" id="UP000044602"/>
    </source>
</evidence>
<proteinExistence type="predicted"/>
<keyword evidence="2" id="KW-1185">Reference proteome</keyword>